<dbReference type="EMBL" id="MBUA01000031">
    <property type="protein sequence ID" value="MBC6493131.1"/>
    <property type="molecule type" value="Genomic_DNA"/>
</dbReference>
<feature type="transmembrane region" description="Helical" evidence="1">
    <location>
        <begin position="129"/>
        <end position="146"/>
    </location>
</feature>
<accession>A0ABR7MER8</accession>
<name>A0ABR7MER8_9BACT</name>
<feature type="transmembrane region" description="Helical" evidence="1">
    <location>
        <begin position="158"/>
        <end position="181"/>
    </location>
</feature>
<feature type="transmembrane region" description="Helical" evidence="1">
    <location>
        <begin position="95"/>
        <end position="117"/>
    </location>
</feature>
<evidence type="ECO:0000313" key="2">
    <source>
        <dbReference type="EMBL" id="MBC6493131.1"/>
    </source>
</evidence>
<reference evidence="2 3" key="1">
    <citation type="submission" date="2016-07" db="EMBL/GenBank/DDBJ databases">
        <title>Genome analysis of Flavihumibacter stibioxidans YS-17.</title>
        <authorList>
            <person name="Shi K."/>
            <person name="Han Y."/>
            <person name="Wang G."/>
        </authorList>
    </citation>
    <scope>NUCLEOTIDE SEQUENCE [LARGE SCALE GENOMIC DNA]</scope>
    <source>
        <strain evidence="2 3">YS-17</strain>
    </source>
</reference>
<protein>
    <submittedName>
        <fullName evidence="2">Uncharacterized protein</fullName>
    </submittedName>
</protein>
<organism evidence="2 3">
    <name type="scientific">Flavihumibacter stibioxidans</name>
    <dbReference type="NCBI Taxonomy" id="1834163"/>
    <lineage>
        <taxon>Bacteria</taxon>
        <taxon>Pseudomonadati</taxon>
        <taxon>Bacteroidota</taxon>
        <taxon>Chitinophagia</taxon>
        <taxon>Chitinophagales</taxon>
        <taxon>Chitinophagaceae</taxon>
        <taxon>Flavihumibacter</taxon>
    </lineage>
</organism>
<feature type="transmembrane region" description="Helical" evidence="1">
    <location>
        <begin position="6"/>
        <end position="27"/>
    </location>
</feature>
<feature type="transmembrane region" description="Helical" evidence="1">
    <location>
        <begin position="193"/>
        <end position="214"/>
    </location>
</feature>
<sequence length="228" mass="26861">MPDKGYLISLIDNLTLLSLICITAILLIKKGWNNKLFLFIGINALYSISLFILGYFYQMQSREYELVSNLTMHADTLSGLGFFYFLWNDDRFRKFLLISILPVLGTWILTLFFQGVFKTHYWNLMLPSLWYLVVSVYAMMMLYRKSHFIESAGYVSKFLLIAGFLFYNFIYLVIETCYLFVTSMHSISDAWNINYWGYFIFRLLMLAGVMSWFYTRNNLPATLAAVRK</sequence>
<keyword evidence="1" id="KW-1133">Transmembrane helix</keyword>
<keyword evidence="1" id="KW-0812">Transmembrane</keyword>
<keyword evidence="3" id="KW-1185">Reference proteome</keyword>
<dbReference type="RefSeq" id="WP_187258450.1">
    <property type="nucleotide sequence ID" value="NZ_JBHULF010000006.1"/>
</dbReference>
<feature type="transmembrane region" description="Helical" evidence="1">
    <location>
        <begin position="70"/>
        <end position="88"/>
    </location>
</feature>
<keyword evidence="1" id="KW-0472">Membrane</keyword>
<gene>
    <name evidence="2" type="ORF">BC349_18915</name>
</gene>
<evidence type="ECO:0000313" key="3">
    <source>
        <dbReference type="Proteomes" id="UP000765802"/>
    </source>
</evidence>
<comment type="caution">
    <text evidence="2">The sequence shown here is derived from an EMBL/GenBank/DDBJ whole genome shotgun (WGS) entry which is preliminary data.</text>
</comment>
<evidence type="ECO:0000256" key="1">
    <source>
        <dbReference type="SAM" id="Phobius"/>
    </source>
</evidence>
<feature type="transmembrane region" description="Helical" evidence="1">
    <location>
        <begin position="36"/>
        <end position="58"/>
    </location>
</feature>
<dbReference type="Proteomes" id="UP000765802">
    <property type="component" value="Unassembled WGS sequence"/>
</dbReference>
<proteinExistence type="predicted"/>